<sequence>MAPEGICVVCNFGPLWVKGFWSWQKRPFNLYKCIANSVFVWYNFEDLAVKKFPLPEYFPTASKERFPLLSKKDAPAEEVCTTEKLTINRGQRHIYISQRRVIEFGDSYQVPQEDGARESSVKKKGRTVAVTTEDLQNSLEMMLQSRGGVWRQGRKQVGMVPTTSPIFTTASVVTPYSRRKGKEKMVESDTPKKKKLQEQIDVQERIVGNKMLKSFPLPVKKFPLPEYFPTASEERFSLLSKRDAPAKEVCTAEKLSINRGQRHIYISQRRVSVIPGMCPMIVPII</sequence>
<name>A0A6L2LH13_TANCI</name>
<dbReference type="EMBL" id="BKCJ010004174">
    <property type="protein sequence ID" value="GEU59455.1"/>
    <property type="molecule type" value="Genomic_DNA"/>
</dbReference>
<evidence type="ECO:0000313" key="1">
    <source>
        <dbReference type="EMBL" id="GEU59455.1"/>
    </source>
</evidence>
<accession>A0A6L2LH13</accession>
<proteinExistence type="predicted"/>
<organism evidence="1">
    <name type="scientific">Tanacetum cinerariifolium</name>
    <name type="common">Dalmatian daisy</name>
    <name type="synonym">Chrysanthemum cinerariifolium</name>
    <dbReference type="NCBI Taxonomy" id="118510"/>
    <lineage>
        <taxon>Eukaryota</taxon>
        <taxon>Viridiplantae</taxon>
        <taxon>Streptophyta</taxon>
        <taxon>Embryophyta</taxon>
        <taxon>Tracheophyta</taxon>
        <taxon>Spermatophyta</taxon>
        <taxon>Magnoliopsida</taxon>
        <taxon>eudicotyledons</taxon>
        <taxon>Gunneridae</taxon>
        <taxon>Pentapetalae</taxon>
        <taxon>asterids</taxon>
        <taxon>campanulids</taxon>
        <taxon>Asterales</taxon>
        <taxon>Asteraceae</taxon>
        <taxon>Asteroideae</taxon>
        <taxon>Anthemideae</taxon>
        <taxon>Anthemidinae</taxon>
        <taxon>Tanacetum</taxon>
    </lineage>
</organism>
<protein>
    <submittedName>
        <fullName evidence="1">Uncharacterized protein</fullName>
    </submittedName>
</protein>
<dbReference type="AlphaFoldDB" id="A0A6L2LH13"/>
<comment type="caution">
    <text evidence="1">The sequence shown here is derived from an EMBL/GenBank/DDBJ whole genome shotgun (WGS) entry which is preliminary data.</text>
</comment>
<gene>
    <name evidence="1" type="ORF">Tci_031433</name>
</gene>
<reference evidence="1" key="1">
    <citation type="journal article" date="2019" name="Sci. Rep.">
        <title>Draft genome of Tanacetum cinerariifolium, the natural source of mosquito coil.</title>
        <authorList>
            <person name="Yamashiro T."/>
            <person name="Shiraishi A."/>
            <person name="Satake H."/>
            <person name="Nakayama K."/>
        </authorList>
    </citation>
    <scope>NUCLEOTIDE SEQUENCE</scope>
</reference>